<dbReference type="InParanoid" id="D7DV01"/>
<evidence type="ECO:0000256" key="4">
    <source>
        <dbReference type="ARBA" id="ARBA00022975"/>
    </source>
</evidence>
<dbReference type="GO" id="GO:0016597">
    <property type="term" value="F:amino acid binding"/>
    <property type="evidence" value="ECO:0007669"/>
    <property type="project" value="InterPro"/>
</dbReference>
<dbReference type="STRING" id="456320.Mvol_1304"/>
<dbReference type="PRINTS" id="PR00100">
    <property type="entry name" value="AOTCASE"/>
</dbReference>
<dbReference type="FunFam" id="3.40.50.1370:FF:000002">
    <property type="entry name" value="Aspartate carbamoyltransferase 2"/>
    <property type="match status" value="1"/>
</dbReference>
<evidence type="ECO:0000256" key="2">
    <source>
        <dbReference type="ARBA" id="ARBA00008896"/>
    </source>
</evidence>
<dbReference type="FunFam" id="3.40.50.1370:FF:000001">
    <property type="entry name" value="Aspartate carbamoyltransferase"/>
    <property type="match status" value="1"/>
</dbReference>
<dbReference type="InterPro" id="IPR036901">
    <property type="entry name" value="Asp/Orn_carbamoylTrfase_sf"/>
</dbReference>
<evidence type="ECO:0000313" key="10">
    <source>
        <dbReference type="EMBL" id="ADI36961.1"/>
    </source>
</evidence>
<evidence type="ECO:0000256" key="3">
    <source>
        <dbReference type="ARBA" id="ARBA00022679"/>
    </source>
</evidence>
<feature type="binding site" evidence="7">
    <location>
        <position position="54"/>
    </location>
    <ligand>
        <name>carbamoyl phosphate</name>
        <dbReference type="ChEBI" id="CHEBI:58228"/>
    </ligand>
</feature>
<evidence type="ECO:0000259" key="8">
    <source>
        <dbReference type="Pfam" id="PF00185"/>
    </source>
</evidence>
<organism evidence="10 11">
    <name type="scientific">Methanococcus voltae (strain ATCC BAA-1334 / A3)</name>
    <dbReference type="NCBI Taxonomy" id="456320"/>
    <lineage>
        <taxon>Archaea</taxon>
        <taxon>Methanobacteriati</taxon>
        <taxon>Methanobacteriota</taxon>
        <taxon>Methanomada group</taxon>
        <taxon>Methanococci</taxon>
        <taxon>Methanococcales</taxon>
        <taxon>Methanococcaceae</taxon>
        <taxon>Methanococcus</taxon>
    </lineage>
</organism>
<dbReference type="eggNOG" id="arCOG00911">
    <property type="taxonomic scope" value="Archaea"/>
</dbReference>
<dbReference type="Gene3D" id="3.40.50.1370">
    <property type="entry name" value="Aspartate/ornithine carbamoyltransferase"/>
    <property type="match status" value="2"/>
</dbReference>
<dbReference type="PRINTS" id="PR00101">
    <property type="entry name" value="ATCASE"/>
</dbReference>
<dbReference type="GO" id="GO:0006207">
    <property type="term" value="P:'de novo' pyrimidine nucleobase biosynthetic process"/>
    <property type="evidence" value="ECO:0007669"/>
    <property type="project" value="InterPro"/>
</dbReference>
<dbReference type="InterPro" id="IPR006132">
    <property type="entry name" value="Asp/Orn_carbamoyltranf_P-bd"/>
</dbReference>
<feature type="binding site" evidence="7">
    <location>
        <position position="164"/>
    </location>
    <ligand>
        <name>L-aspartate</name>
        <dbReference type="ChEBI" id="CHEBI:29991"/>
    </ligand>
</feature>
<feature type="domain" description="Aspartate/ornithine carbamoyltransferase Asp/Orn-binding" evidence="8">
    <location>
        <begin position="151"/>
        <end position="295"/>
    </location>
</feature>
<dbReference type="GO" id="GO:0044205">
    <property type="term" value="P:'de novo' UMP biosynthetic process"/>
    <property type="evidence" value="ECO:0007669"/>
    <property type="project" value="UniProtKB-UniRule"/>
</dbReference>
<evidence type="ECO:0000259" key="9">
    <source>
        <dbReference type="Pfam" id="PF02729"/>
    </source>
</evidence>
<comment type="subunit">
    <text evidence="7">Heterooligomer of catalytic and regulatory chains.</text>
</comment>
<dbReference type="UniPathway" id="UPA00070">
    <property type="reaction ID" value="UER00116"/>
</dbReference>
<comment type="catalytic activity">
    <reaction evidence="6 7">
        <text>carbamoyl phosphate + L-aspartate = N-carbamoyl-L-aspartate + phosphate + H(+)</text>
        <dbReference type="Rhea" id="RHEA:20013"/>
        <dbReference type="ChEBI" id="CHEBI:15378"/>
        <dbReference type="ChEBI" id="CHEBI:29991"/>
        <dbReference type="ChEBI" id="CHEBI:32814"/>
        <dbReference type="ChEBI" id="CHEBI:43474"/>
        <dbReference type="ChEBI" id="CHEBI:58228"/>
        <dbReference type="EC" id="2.1.3.2"/>
    </reaction>
</comment>
<evidence type="ECO:0000313" key="11">
    <source>
        <dbReference type="Proteomes" id="UP000007722"/>
    </source>
</evidence>
<proteinExistence type="inferred from homology"/>
<dbReference type="InterPro" id="IPR006130">
    <property type="entry name" value="Asp/Orn_carbamoylTrfase"/>
</dbReference>
<dbReference type="NCBIfam" id="TIGR00670">
    <property type="entry name" value="asp_carb_tr"/>
    <property type="match status" value="1"/>
</dbReference>
<reference evidence="10 11" key="1">
    <citation type="submission" date="2010-05" db="EMBL/GenBank/DDBJ databases">
        <title>Complete sequence of Methanococcus voltae A3.</title>
        <authorList>
            <consortium name="US DOE Joint Genome Institute"/>
            <person name="Lucas S."/>
            <person name="Copeland A."/>
            <person name="Lapidus A."/>
            <person name="Cheng J.-F."/>
            <person name="Bruce D."/>
            <person name="Goodwin L."/>
            <person name="Pitluck S."/>
            <person name="Lowry S."/>
            <person name="Clum A."/>
            <person name="Land M."/>
            <person name="Hauser L."/>
            <person name="Kyrpides N."/>
            <person name="Mikhailova N."/>
            <person name="Whitman W.B."/>
            <person name="Woyke T."/>
        </authorList>
    </citation>
    <scope>NUCLEOTIDE SEQUENCE [LARGE SCALE GENOMIC DNA]</scope>
    <source>
        <strain evidence="11">ATCC BAA-1334 / A3</strain>
    </source>
</reference>
<comment type="function">
    <text evidence="5 7">Catalyzes the condensation of carbamoyl phosphate and aspartate to form carbamoyl aspartate and inorganic phosphate, the committed step in the de novo pyrimidine nucleotide biosynthesis pathway.</text>
</comment>
<protein>
    <recommendedName>
        <fullName evidence="7">Aspartate carbamoyltransferase</fullName>
        <ecNumber evidence="7">2.1.3.2</ecNumber>
    </recommendedName>
    <alternativeName>
        <fullName evidence="7">Aspartate transcarbamylase</fullName>
        <shortName evidence="7">ATCase</shortName>
    </alternativeName>
</protein>
<keyword evidence="4 7" id="KW-0665">Pyrimidine biosynthesis</keyword>
<dbReference type="OrthoDB" id="7792at2157"/>
<comment type="pathway">
    <text evidence="1 7">Pyrimidine metabolism; UMP biosynthesis via de novo pathway; (S)-dihydroorotate from bicarbonate: step 2/3.</text>
</comment>
<gene>
    <name evidence="7" type="primary">pyrB</name>
    <name evidence="10" type="ordered locus">Mvol_1304</name>
</gene>
<dbReference type="Pfam" id="PF02729">
    <property type="entry name" value="OTCace_N"/>
    <property type="match status" value="1"/>
</dbReference>
<feature type="binding site" evidence="7">
    <location>
        <position position="261"/>
    </location>
    <ligand>
        <name>carbamoyl phosphate</name>
        <dbReference type="ChEBI" id="CHEBI:58228"/>
    </ligand>
</feature>
<dbReference type="EMBL" id="CP002057">
    <property type="protein sequence ID" value="ADI36961.1"/>
    <property type="molecule type" value="Genomic_DNA"/>
</dbReference>
<feature type="binding site" evidence="7">
    <location>
        <position position="134"/>
    </location>
    <ligand>
        <name>carbamoyl phosphate</name>
        <dbReference type="ChEBI" id="CHEBI:58228"/>
    </ligand>
</feature>
<dbReference type="AlphaFoldDB" id="D7DV01"/>
<dbReference type="InterPro" id="IPR006131">
    <property type="entry name" value="Asp_carbamoyltransf_Asp/Orn-bd"/>
</dbReference>
<dbReference type="InterPro" id="IPR002082">
    <property type="entry name" value="Asp_carbamoyltransf"/>
</dbReference>
<dbReference type="EC" id="2.1.3.2" evidence="7"/>
<feature type="binding site" evidence="7">
    <location>
        <position position="260"/>
    </location>
    <ligand>
        <name>carbamoyl phosphate</name>
        <dbReference type="ChEBI" id="CHEBI:58228"/>
    </ligand>
</feature>
<feature type="binding site" evidence="7">
    <location>
        <position position="223"/>
    </location>
    <ligand>
        <name>L-aspartate</name>
        <dbReference type="ChEBI" id="CHEBI:29991"/>
    </ligand>
</feature>
<feature type="binding site" evidence="7">
    <location>
        <position position="103"/>
    </location>
    <ligand>
        <name>carbamoyl phosphate</name>
        <dbReference type="ChEBI" id="CHEBI:58228"/>
    </ligand>
</feature>
<dbReference type="PANTHER" id="PTHR45753">
    <property type="entry name" value="ORNITHINE CARBAMOYLTRANSFERASE, MITOCHONDRIAL"/>
    <property type="match status" value="1"/>
</dbReference>
<dbReference type="PANTHER" id="PTHR45753:SF6">
    <property type="entry name" value="ASPARTATE CARBAMOYLTRANSFERASE"/>
    <property type="match status" value="1"/>
</dbReference>
<dbReference type="NCBIfam" id="NF002032">
    <property type="entry name" value="PRK00856.1"/>
    <property type="match status" value="1"/>
</dbReference>
<dbReference type="FunCoup" id="D7DV01">
    <property type="interactions" value="231"/>
</dbReference>
<keyword evidence="3 7" id="KW-0808">Transferase</keyword>
<dbReference type="GO" id="GO:0004070">
    <property type="term" value="F:aspartate carbamoyltransferase activity"/>
    <property type="evidence" value="ECO:0007669"/>
    <property type="project" value="UniProtKB-UniRule"/>
</dbReference>
<evidence type="ECO:0000256" key="7">
    <source>
        <dbReference type="HAMAP-Rule" id="MF_00001"/>
    </source>
</evidence>
<dbReference type="SUPFAM" id="SSF53671">
    <property type="entry name" value="Aspartate/ornithine carbamoyltransferase"/>
    <property type="match status" value="1"/>
</dbReference>
<evidence type="ECO:0000256" key="6">
    <source>
        <dbReference type="ARBA" id="ARBA00048859"/>
    </source>
</evidence>
<accession>D7DV01</accession>
<dbReference type="Proteomes" id="UP000007722">
    <property type="component" value="Chromosome"/>
</dbReference>
<dbReference type="KEGG" id="mvo:Mvol_1304"/>
<feature type="binding site" evidence="7">
    <location>
        <position position="82"/>
    </location>
    <ligand>
        <name>L-aspartate</name>
        <dbReference type="ChEBI" id="CHEBI:29991"/>
    </ligand>
</feature>
<feature type="domain" description="Aspartate/ornithine carbamoyltransferase carbamoyl-P binding" evidence="9">
    <location>
        <begin position="3"/>
        <end position="143"/>
    </location>
</feature>
<dbReference type="HAMAP" id="MF_00001">
    <property type="entry name" value="Asp_carb_tr"/>
    <property type="match status" value="1"/>
</dbReference>
<feature type="binding site" evidence="7">
    <location>
        <position position="131"/>
    </location>
    <ligand>
        <name>carbamoyl phosphate</name>
        <dbReference type="ChEBI" id="CHEBI:58228"/>
    </ligand>
</feature>
<dbReference type="PROSITE" id="PS00097">
    <property type="entry name" value="CARBAMOYLTRANSFERASE"/>
    <property type="match status" value="1"/>
</dbReference>
<dbReference type="HOGENOM" id="CLU_043846_1_2_2"/>
<evidence type="ECO:0000256" key="1">
    <source>
        <dbReference type="ARBA" id="ARBA00004852"/>
    </source>
</evidence>
<comment type="similarity">
    <text evidence="2 7">Belongs to the aspartate/ornithine carbamoyltransferase superfamily. ATCase family.</text>
</comment>
<keyword evidence="11" id="KW-1185">Reference proteome</keyword>
<name>D7DV01_METV3</name>
<evidence type="ECO:0000256" key="5">
    <source>
        <dbReference type="ARBA" id="ARBA00043884"/>
    </source>
</evidence>
<feature type="binding site" evidence="7">
    <location>
        <position position="53"/>
    </location>
    <ligand>
        <name>carbamoyl phosphate</name>
        <dbReference type="ChEBI" id="CHEBI:58228"/>
    </ligand>
</feature>
<dbReference type="Pfam" id="PF00185">
    <property type="entry name" value="OTCace"/>
    <property type="match status" value="1"/>
</dbReference>
<sequence>MNHLISTRDVSKAEISNILKTAEEMEKLLEEKKPCEFMKGKLLATLFYEPSTRTRLSFETAVKRLGGNVIGFTDAKSTSVTKGETLRDTISVIGGYADLIVIRHPYEGASRLASECSKIPVINAGDGSNQHPTQTLLDLYTIKREIGKIDKLNIAFVGDLKYGRTVHSLCQALSLFDDVNIRLISPKELKMPQEIIEDIKSKVNLEEMEEMDLEEIDCIYMTRIQKERFPDPNEYHKVKGIYKLTKSQVENKKVIVMHPLPRVDEIEQDMDLLEQSVYFKQSFYGIPVRMAILKLLYESNNQ</sequence>
<dbReference type="GO" id="GO:0006520">
    <property type="term" value="P:amino acid metabolic process"/>
    <property type="evidence" value="ECO:0007669"/>
    <property type="project" value="InterPro"/>
</dbReference>